<comment type="caution">
    <text evidence="3">The sequence shown here is derived from an EMBL/GenBank/DDBJ whole genome shotgun (WGS) entry which is preliminary data.</text>
</comment>
<organism evidence="3 4">
    <name type="scientific">Drechmeria coniospora</name>
    <name type="common">Nematophagous fungus</name>
    <name type="synonym">Meria coniospora</name>
    <dbReference type="NCBI Taxonomy" id="98403"/>
    <lineage>
        <taxon>Eukaryota</taxon>
        <taxon>Fungi</taxon>
        <taxon>Dikarya</taxon>
        <taxon>Ascomycota</taxon>
        <taxon>Pezizomycotina</taxon>
        <taxon>Sordariomycetes</taxon>
        <taxon>Hypocreomycetidae</taxon>
        <taxon>Hypocreales</taxon>
        <taxon>Ophiocordycipitaceae</taxon>
        <taxon>Drechmeria</taxon>
    </lineage>
</organism>
<keyword evidence="2" id="KW-0732">Signal</keyword>
<feature type="chain" id="PRO_5007580814" evidence="2">
    <location>
        <begin position="21"/>
        <end position="209"/>
    </location>
</feature>
<feature type="signal peptide" evidence="2">
    <location>
        <begin position="1"/>
        <end position="20"/>
    </location>
</feature>
<sequence length="209" mass="22827">MVLLFSSLFSPLTSVGLLEARPQNMDKPGADEAVPALVPPAPGRSLRTSSPEISDKTDQSSSASKYPYDNSAHIQPTYLRDVCVVRAARVAGTQDQCCSTLVVNLRAINMTTNDFYRSHAATDLANATRVCAEAGWKAYHLGDPKDDRVEWRLACTDTPLMDALWENLVCAERWDLLNSTVGPNPAALTTLPEKMWTPTVRDIPVPLIG</sequence>
<accession>A0A151GN32</accession>
<protein>
    <submittedName>
        <fullName evidence="3">Uncharacterized protein</fullName>
    </submittedName>
</protein>
<dbReference type="GeneID" id="63718165"/>
<evidence type="ECO:0000313" key="4">
    <source>
        <dbReference type="Proteomes" id="UP000076580"/>
    </source>
</evidence>
<evidence type="ECO:0000256" key="2">
    <source>
        <dbReference type="SAM" id="SignalP"/>
    </source>
</evidence>
<reference evidence="3 4" key="1">
    <citation type="journal article" date="2016" name="Sci. Rep.">
        <title>Insights into Adaptations to a Near-Obligate Nematode Endoparasitic Lifestyle from the Finished Genome of Drechmeria coniospora.</title>
        <authorList>
            <person name="Zhang L."/>
            <person name="Zhou Z."/>
            <person name="Guo Q."/>
            <person name="Fokkens L."/>
            <person name="Miskei M."/>
            <person name="Pocsi I."/>
            <person name="Zhang W."/>
            <person name="Chen M."/>
            <person name="Wang L."/>
            <person name="Sun Y."/>
            <person name="Donzelli B.G."/>
            <person name="Gibson D.M."/>
            <person name="Nelson D.R."/>
            <person name="Luo J.G."/>
            <person name="Rep M."/>
            <person name="Liu H."/>
            <person name="Yang S."/>
            <person name="Wang J."/>
            <person name="Krasnoff S.B."/>
            <person name="Xu Y."/>
            <person name="Molnar I."/>
            <person name="Lin M."/>
        </authorList>
    </citation>
    <scope>NUCLEOTIDE SEQUENCE [LARGE SCALE GENOMIC DNA]</scope>
    <source>
        <strain evidence="3 4">ARSEF 6962</strain>
    </source>
</reference>
<dbReference type="InParanoid" id="A0A151GN32"/>
<gene>
    <name evidence="3" type="ORF">DCS_05522</name>
</gene>
<dbReference type="EMBL" id="LAYC01000002">
    <property type="protein sequence ID" value="KYK58506.1"/>
    <property type="molecule type" value="Genomic_DNA"/>
</dbReference>
<evidence type="ECO:0000313" key="3">
    <source>
        <dbReference type="EMBL" id="KYK58506.1"/>
    </source>
</evidence>
<keyword evidence="4" id="KW-1185">Reference proteome</keyword>
<dbReference type="AlphaFoldDB" id="A0A151GN32"/>
<name>A0A151GN32_DRECN</name>
<evidence type="ECO:0000256" key="1">
    <source>
        <dbReference type="SAM" id="MobiDB-lite"/>
    </source>
</evidence>
<feature type="region of interest" description="Disordered" evidence="1">
    <location>
        <begin position="23"/>
        <end position="69"/>
    </location>
</feature>
<dbReference type="RefSeq" id="XP_040657858.1">
    <property type="nucleotide sequence ID" value="XM_040802825.1"/>
</dbReference>
<dbReference type="Proteomes" id="UP000076580">
    <property type="component" value="Chromosome 02"/>
</dbReference>
<proteinExistence type="predicted"/>